<reference evidence="7" key="2">
    <citation type="submission" date="2021-04" db="EMBL/GenBank/DDBJ databases">
        <authorList>
            <person name="Gilroy R."/>
        </authorList>
    </citation>
    <scope>NUCLEOTIDE SEQUENCE</scope>
    <source>
        <strain evidence="7">ChiSxjej3B15-1167</strain>
    </source>
</reference>
<dbReference type="GO" id="GO:0071555">
    <property type="term" value="P:cell wall organization"/>
    <property type="evidence" value="ECO:0007669"/>
    <property type="project" value="TreeGrafter"/>
</dbReference>
<organism evidence="7 8">
    <name type="scientific">Candidatus Anaerobutyricum stercoripullorum</name>
    <dbReference type="NCBI Taxonomy" id="2838456"/>
    <lineage>
        <taxon>Bacteria</taxon>
        <taxon>Bacillati</taxon>
        <taxon>Bacillota</taxon>
        <taxon>Clostridia</taxon>
        <taxon>Lachnospirales</taxon>
        <taxon>Lachnospiraceae</taxon>
        <taxon>Anaerobutyricum</taxon>
    </lineage>
</organism>
<dbReference type="InterPro" id="IPR036138">
    <property type="entry name" value="PBP_dimer_sf"/>
</dbReference>
<dbReference type="InterPro" id="IPR005311">
    <property type="entry name" value="PBP_dimer"/>
</dbReference>
<dbReference type="GO" id="GO:0005886">
    <property type="term" value="C:plasma membrane"/>
    <property type="evidence" value="ECO:0007669"/>
    <property type="project" value="TreeGrafter"/>
</dbReference>
<feature type="compositionally biased region" description="Basic and acidic residues" evidence="4">
    <location>
        <begin position="665"/>
        <end position="690"/>
    </location>
</feature>
<comment type="similarity">
    <text evidence="2">Belongs to the transpeptidase family.</text>
</comment>
<dbReference type="PANTHER" id="PTHR30627">
    <property type="entry name" value="PEPTIDOGLYCAN D,D-TRANSPEPTIDASE"/>
    <property type="match status" value="1"/>
</dbReference>
<evidence type="ECO:0000256" key="1">
    <source>
        <dbReference type="ARBA" id="ARBA00004370"/>
    </source>
</evidence>
<feature type="non-terminal residue" evidence="7">
    <location>
        <position position="1"/>
    </location>
</feature>
<comment type="subcellular location">
    <subcellularLocation>
        <location evidence="1">Membrane</location>
    </subcellularLocation>
</comment>
<dbReference type="InterPro" id="IPR050515">
    <property type="entry name" value="Beta-lactam/transpept"/>
</dbReference>
<dbReference type="Proteomes" id="UP000886805">
    <property type="component" value="Unassembled WGS sequence"/>
</dbReference>
<dbReference type="InterPro" id="IPR001460">
    <property type="entry name" value="PCN-bd_Tpept"/>
</dbReference>
<dbReference type="Pfam" id="PF03717">
    <property type="entry name" value="PBP_dimer"/>
    <property type="match status" value="1"/>
</dbReference>
<protein>
    <submittedName>
        <fullName evidence="7">Penicillin-binding protein 2</fullName>
    </submittedName>
</protein>
<feature type="region of interest" description="Disordered" evidence="4">
    <location>
        <begin position="321"/>
        <end position="361"/>
    </location>
</feature>
<feature type="compositionally biased region" description="Acidic residues" evidence="4">
    <location>
        <begin position="721"/>
        <end position="760"/>
    </location>
</feature>
<evidence type="ECO:0000256" key="3">
    <source>
        <dbReference type="ARBA" id="ARBA00023136"/>
    </source>
</evidence>
<dbReference type="GO" id="GO:0008658">
    <property type="term" value="F:penicillin binding"/>
    <property type="evidence" value="ECO:0007669"/>
    <property type="project" value="InterPro"/>
</dbReference>
<feature type="domain" description="Penicillin-binding protein transpeptidase" evidence="5">
    <location>
        <begin position="279"/>
        <end position="630"/>
    </location>
</feature>
<evidence type="ECO:0000259" key="5">
    <source>
        <dbReference type="Pfam" id="PF00905"/>
    </source>
</evidence>
<name>A0A9D2BE89_9FIRM</name>
<dbReference type="AlphaFoldDB" id="A0A9D2BE89"/>
<feature type="region of interest" description="Disordered" evidence="4">
    <location>
        <begin position="656"/>
        <end position="760"/>
    </location>
</feature>
<proteinExistence type="inferred from homology"/>
<feature type="domain" description="Penicillin-binding protein dimerisation" evidence="6">
    <location>
        <begin position="56"/>
        <end position="233"/>
    </location>
</feature>
<accession>A0A9D2BE89</accession>
<dbReference type="EMBL" id="DXEQ01000304">
    <property type="protein sequence ID" value="HIX73345.1"/>
    <property type="molecule type" value="Genomic_DNA"/>
</dbReference>
<evidence type="ECO:0000256" key="4">
    <source>
        <dbReference type="SAM" id="MobiDB-lite"/>
    </source>
</evidence>
<dbReference type="Gene3D" id="3.90.1310.10">
    <property type="entry name" value="Penicillin-binding protein 2a (Domain 2)"/>
    <property type="match status" value="1"/>
</dbReference>
<evidence type="ECO:0000313" key="8">
    <source>
        <dbReference type="Proteomes" id="UP000886805"/>
    </source>
</evidence>
<evidence type="ECO:0000256" key="2">
    <source>
        <dbReference type="ARBA" id="ARBA00007171"/>
    </source>
</evidence>
<keyword evidence="3" id="KW-0472">Membrane</keyword>
<sequence length="760" mass="85406">LTTKMRGKLSIVFFGIVCLFLVLAARLAYWTIRNGDEFETIVLGQQNHASSTIAYERGRIYDRNGNILASNEKIYTLVLEPKNIIEVGENQKENEEDPNKVLETTIEVLHEYFGFSEDDLRKTIEENKNSYYVAYKKELNYDEVAEFKDFLAKADLSWNAGTPAEEKAEIERARLVEGVIFEENYKRVYPYKDLACRILGFTSAGNSGNWGIEQYYNDILNGTNGRSYYYFNQELTQEQTVKEAQNGRSVVSTIDMQIQQVIEEKLKEFDSEVGSKTTSILVMDPQNGDVLGMASSYPYDLNDPMNEESLRQLYSEEDIEEMKEYTREQEEEADEDSSEEDTEQEDTEDSTEDAEEDEEDKMTIYDGFYQLWRNPIISDAHEPGSTYKPFTVAAGLETGVLNGSESYYCTGSLNVGSWNIGCSHVHGNISLEGAVAESCNVAMMNIAFNEGNDIFYQYQNLFGFGRDTGIDLPGEARTASLIPAEERRDTVTLATNAFGQNFNCSMMQMAAGFSSLINGGNYYRPRIVKEIQNDEGDVVEEKQPELLRNTVSEETSKIMRSYLKKTVEEGTGTKGQIPGYSIGGKTGTAEKIPRNKEDYYISFVGFVPAEDPEVLIYVTIDEPNVDYQANAGLAVSLEKECMEEIVKILGIEPTEELTEEEKQELEEQKVQEEEEKEARKAEREARKKQEAQSGMTAQDITKESDGADESGAITGTIPALVEEESGEDTVSGEEDGTEPQDGESDSGTDDSPDEEPQDEE</sequence>
<dbReference type="Pfam" id="PF00905">
    <property type="entry name" value="Transpeptidase"/>
    <property type="match status" value="1"/>
</dbReference>
<gene>
    <name evidence="7" type="ORF">H9849_10020</name>
</gene>
<comment type="caution">
    <text evidence="7">The sequence shown here is derived from an EMBL/GenBank/DDBJ whole genome shotgun (WGS) entry which is preliminary data.</text>
</comment>
<feature type="compositionally biased region" description="Acidic residues" evidence="4">
    <location>
        <begin position="329"/>
        <end position="360"/>
    </location>
</feature>
<dbReference type="Gene3D" id="3.40.710.10">
    <property type="entry name" value="DD-peptidase/beta-lactamase superfamily"/>
    <property type="match status" value="1"/>
</dbReference>
<evidence type="ECO:0000313" key="7">
    <source>
        <dbReference type="EMBL" id="HIX73345.1"/>
    </source>
</evidence>
<evidence type="ECO:0000259" key="6">
    <source>
        <dbReference type="Pfam" id="PF03717"/>
    </source>
</evidence>
<dbReference type="SUPFAM" id="SSF56519">
    <property type="entry name" value="Penicillin binding protein dimerisation domain"/>
    <property type="match status" value="1"/>
</dbReference>
<dbReference type="SUPFAM" id="SSF56601">
    <property type="entry name" value="beta-lactamase/transpeptidase-like"/>
    <property type="match status" value="1"/>
</dbReference>
<reference evidence="7" key="1">
    <citation type="journal article" date="2021" name="PeerJ">
        <title>Extensive microbial diversity within the chicken gut microbiome revealed by metagenomics and culture.</title>
        <authorList>
            <person name="Gilroy R."/>
            <person name="Ravi A."/>
            <person name="Getino M."/>
            <person name="Pursley I."/>
            <person name="Horton D.L."/>
            <person name="Alikhan N.F."/>
            <person name="Baker D."/>
            <person name="Gharbi K."/>
            <person name="Hall N."/>
            <person name="Watson M."/>
            <person name="Adriaenssens E.M."/>
            <person name="Foster-Nyarko E."/>
            <person name="Jarju S."/>
            <person name="Secka A."/>
            <person name="Antonio M."/>
            <person name="Oren A."/>
            <person name="Chaudhuri R.R."/>
            <person name="La Ragione R."/>
            <person name="Hildebrand F."/>
            <person name="Pallen M.J."/>
        </authorList>
    </citation>
    <scope>NUCLEOTIDE SEQUENCE</scope>
    <source>
        <strain evidence="7">ChiSxjej3B15-1167</strain>
    </source>
</reference>
<dbReference type="InterPro" id="IPR012338">
    <property type="entry name" value="Beta-lactam/transpept-like"/>
</dbReference>